<evidence type="ECO:0000256" key="4">
    <source>
        <dbReference type="ARBA" id="ARBA00022989"/>
    </source>
</evidence>
<keyword evidence="5 7" id="KW-0472">Membrane</keyword>
<keyword evidence="3 8" id="KW-0732">Signal</keyword>
<keyword evidence="2 7" id="KW-0812">Transmembrane</keyword>
<gene>
    <name evidence="9" type="ORF">P3X46_027037</name>
</gene>
<evidence type="ECO:0000313" key="9">
    <source>
        <dbReference type="EMBL" id="KAJ9153612.1"/>
    </source>
</evidence>
<dbReference type="PANTHER" id="PTHR31769">
    <property type="entry name" value="OS07G0462200 PROTEIN-RELATED"/>
    <property type="match status" value="1"/>
</dbReference>
<dbReference type="Proteomes" id="UP001174677">
    <property type="component" value="Chromosome 15"/>
</dbReference>
<feature type="transmembrane region" description="Helical" evidence="7">
    <location>
        <begin position="50"/>
        <end position="74"/>
    </location>
</feature>
<accession>A0ABQ9KYT6</accession>
<comment type="similarity">
    <text evidence="6">Belongs to the DESIGUAL family.</text>
</comment>
<sequence>MASTLLFKVVFVLDFIAFALALQAEQMRSTAKVVTDLEFKYNYCVYDSEIATSLGITATVLLLVSQVLTMRWACLFSFCFRKALKHGGCGACALILSIICWITFLAAEGCLLVDSVRNAQHTKYRTIFGQDAPYCQTLRKGVFEAGAALTLLTSLFSKMNYVCCFKHQEGFDTENTELGSYTSI</sequence>
<evidence type="ECO:0000256" key="8">
    <source>
        <dbReference type="SAM" id="SignalP"/>
    </source>
</evidence>
<evidence type="ECO:0000256" key="2">
    <source>
        <dbReference type="ARBA" id="ARBA00022692"/>
    </source>
</evidence>
<evidence type="ECO:0000256" key="5">
    <source>
        <dbReference type="ARBA" id="ARBA00023136"/>
    </source>
</evidence>
<comment type="caution">
    <text evidence="9">The sequence shown here is derived from an EMBL/GenBank/DDBJ whole genome shotgun (WGS) entry which is preliminary data.</text>
</comment>
<protein>
    <recommendedName>
        <fullName evidence="11">CASP-like protein</fullName>
    </recommendedName>
</protein>
<keyword evidence="10" id="KW-1185">Reference proteome</keyword>
<name>A0ABQ9KYT6_HEVBR</name>
<evidence type="ECO:0000256" key="3">
    <source>
        <dbReference type="ARBA" id="ARBA00022729"/>
    </source>
</evidence>
<dbReference type="EMBL" id="JARPOI010000015">
    <property type="protein sequence ID" value="KAJ9153612.1"/>
    <property type="molecule type" value="Genomic_DNA"/>
</dbReference>
<reference evidence="9 10" key="1">
    <citation type="journal article" date="2023" name="Plant Biotechnol. J.">
        <title>Chromosome-level wild Hevea brasiliensis genome provides new tools for genomic-assisted breeding and valuable loci to elevate rubber yield.</title>
        <authorList>
            <person name="Cheng H."/>
            <person name="Song X."/>
            <person name="Hu Y."/>
            <person name="Wu T."/>
            <person name="Yang Q."/>
            <person name="An Z."/>
            <person name="Feng S."/>
            <person name="Deng Z."/>
            <person name="Wu W."/>
            <person name="Zeng X."/>
            <person name="Tu M."/>
            <person name="Wang X."/>
            <person name="Huang H."/>
        </authorList>
    </citation>
    <scope>NUCLEOTIDE SEQUENCE [LARGE SCALE GENOMIC DNA]</scope>
    <source>
        <strain evidence="9">MT/VB/25A 57/8</strain>
    </source>
</reference>
<dbReference type="InterPro" id="IPR052222">
    <property type="entry name" value="DESIGUAL"/>
</dbReference>
<evidence type="ECO:0008006" key="11">
    <source>
        <dbReference type="Google" id="ProtNLM"/>
    </source>
</evidence>
<comment type="subcellular location">
    <subcellularLocation>
        <location evidence="1">Endomembrane system</location>
        <topology evidence="1">Multi-pass membrane protein</topology>
    </subcellularLocation>
</comment>
<dbReference type="InterPro" id="IPR009606">
    <property type="entry name" value="DEAL/Modifying_wall_lignin1/2"/>
</dbReference>
<feature type="chain" id="PRO_5047483624" description="CASP-like protein" evidence="8">
    <location>
        <begin position="22"/>
        <end position="184"/>
    </location>
</feature>
<organism evidence="9 10">
    <name type="scientific">Hevea brasiliensis</name>
    <name type="common">Para rubber tree</name>
    <name type="synonym">Siphonia brasiliensis</name>
    <dbReference type="NCBI Taxonomy" id="3981"/>
    <lineage>
        <taxon>Eukaryota</taxon>
        <taxon>Viridiplantae</taxon>
        <taxon>Streptophyta</taxon>
        <taxon>Embryophyta</taxon>
        <taxon>Tracheophyta</taxon>
        <taxon>Spermatophyta</taxon>
        <taxon>Magnoliopsida</taxon>
        <taxon>eudicotyledons</taxon>
        <taxon>Gunneridae</taxon>
        <taxon>Pentapetalae</taxon>
        <taxon>rosids</taxon>
        <taxon>fabids</taxon>
        <taxon>Malpighiales</taxon>
        <taxon>Euphorbiaceae</taxon>
        <taxon>Crotonoideae</taxon>
        <taxon>Micrandreae</taxon>
        <taxon>Hevea</taxon>
    </lineage>
</organism>
<dbReference type="Pfam" id="PF06749">
    <property type="entry name" value="DUF1218"/>
    <property type="match status" value="1"/>
</dbReference>
<proteinExistence type="inferred from homology"/>
<feature type="transmembrane region" description="Helical" evidence="7">
    <location>
        <begin position="86"/>
        <end position="107"/>
    </location>
</feature>
<evidence type="ECO:0000313" key="10">
    <source>
        <dbReference type="Proteomes" id="UP001174677"/>
    </source>
</evidence>
<keyword evidence="4 7" id="KW-1133">Transmembrane helix</keyword>
<feature type="signal peptide" evidence="8">
    <location>
        <begin position="1"/>
        <end position="21"/>
    </location>
</feature>
<evidence type="ECO:0000256" key="1">
    <source>
        <dbReference type="ARBA" id="ARBA00004127"/>
    </source>
</evidence>
<evidence type="ECO:0000256" key="6">
    <source>
        <dbReference type="ARBA" id="ARBA00029467"/>
    </source>
</evidence>
<evidence type="ECO:0000256" key="7">
    <source>
        <dbReference type="SAM" id="Phobius"/>
    </source>
</evidence>